<feature type="transmembrane region" description="Helical" evidence="6">
    <location>
        <begin position="293"/>
        <end position="315"/>
    </location>
</feature>
<proteinExistence type="predicted"/>
<organism evidence="8 9">
    <name type="scientific">Geoalkalibacter halelectricus</name>
    <dbReference type="NCBI Taxonomy" id="2847045"/>
    <lineage>
        <taxon>Bacteria</taxon>
        <taxon>Pseudomonadati</taxon>
        <taxon>Thermodesulfobacteriota</taxon>
        <taxon>Desulfuromonadia</taxon>
        <taxon>Desulfuromonadales</taxon>
        <taxon>Geoalkalibacteraceae</taxon>
        <taxon>Geoalkalibacter</taxon>
    </lineage>
</organism>
<dbReference type="PANTHER" id="PTHR35007">
    <property type="entry name" value="INTEGRAL MEMBRANE PROTEIN-RELATED"/>
    <property type="match status" value="1"/>
</dbReference>
<sequence>MAAILSELSKLLGDSAYLLMLGLVFLTATLSVGALAWLFMQRDSLRARFTRFVPVESDAKAMDGGLLKKPEGGNLSRKLSEPLYKAMAPAEPEKQKKDRQLLIQAGFRSQAAYRNYMALRFLCMLVFPLGFLFTVFFYKLSPLGLIIGLCLAALGFVLPSVLLGLIASRRKFDISRALPDALDLMVVCVESGLGLDMTFKRVGEEVRPLSKALSDEFRLTTSEIRAGKPRSDSFRAMAARTGVQEVNNLMTILVQSSRFGTSMAKALRVHSDAMRVKRRQIAEEKAAKVAVKLVFPLIFFIFPALMIVIGGPAFIRIYRVLLPAISGGG</sequence>
<keyword evidence="5 6" id="KW-0472">Membrane</keyword>
<feature type="transmembrane region" description="Helical" evidence="6">
    <location>
        <begin position="16"/>
        <end position="39"/>
    </location>
</feature>
<keyword evidence="9" id="KW-1185">Reference proteome</keyword>
<keyword evidence="3 6" id="KW-0812">Transmembrane</keyword>
<evidence type="ECO:0000256" key="2">
    <source>
        <dbReference type="ARBA" id="ARBA00022475"/>
    </source>
</evidence>
<evidence type="ECO:0000313" key="9">
    <source>
        <dbReference type="Proteomes" id="UP001060414"/>
    </source>
</evidence>
<evidence type="ECO:0000256" key="1">
    <source>
        <dbReference type="ARBA" id="ARBA00004651"/>
    </source>
</evidence>
<comment type="subcellular location">
    <subcellularLocation>
        <location evidence="1">Cell membrane</location>
        <topology evidence="1">Multi-pass membrane protein</topology>
    </subcellularLocation>
</comment>
<dbReference type="EMBL" id="CP092109">
    <property type="protein sequence ID" value="UWZ80245.1"/>
    <property type="molecule type" value="Genomic_DNA"/>
</dbReference>
<reference evidence="8" key="1">
    <citation type="journal article" date="2022" name="Environ. Microbiol.">
        <title>Geoalkalibacter halelectricus SAP #1 sp. nov. possessing extracellular electron transfer and mineral#reducing capabilities from a haloalkaline environment.</title>
        <authorList>
            <person name="Yadav S."/>
            <person name="Singh R."/>
            <person name="Sundharam S.S."/>
            <person name="Chaudhary S."/>
            <person name="Krishnamurthi S."/>
            <person name="Patil S.A."/>
        </authorList>
    </citation>
    <scope>NUCLEOTIDE SEQUENCE</scope>
    <source>
        <strain evidence="8">SAP-1</strain>
    </source>
</reference>
<gene>
    <name evidence="8" type="ORF">L9S41_02320</name>
</gene>
<dbReference type="PANTHER" id="PTHR35007:SF2">
    <property type="entry name" value="PILUS ASSEMBLE PROTEIN"/>
    <property type="match status" value="1"/>
</dbReference>
<feature type="transmembrane region" description="Helical" evidence="6">
    <location>
        <begin position="118"/>
        <end position="138"/>
    </location>
</feature>
<evidence type="ECO:0000259" key="7">
    <source>
        <dbReference type="Pfam" id="PF00482"/>
    </source>
</evidence>
<feature type="transmembrane region" description="Helical" evidence="6">
    <location>
        <begin position="144"/>
        <end position="166"/>
    </location>
</feature>
<evidence type="ECO:0000256" key="6">
    <source>
        <dbReference type="SAM" id="Phobius"/>
    </source>
</evidence>
<keyword evidence="2" id="KW-1003">Cell membrane</keyword>
<evidence type="ECO:0000256" key="5">
    <source>
        <dbReference type="ARBA" id="ARBA00023136"/>
    </source>
</evidence>
<accession>A0ABY5ZQS3</accession>
<evidence type="ECO:0000256" key="4">
    <source>
        <dbReference type="ARBA" id="ARBA00022989"/>
    </source>
</evidence>
<keyword evidence="4 6" id="KW-1133">Transmembrane helix</keyword>
<dbReference type="RefSeq" id="WP_260748602.1">
    <property type="nucleotide sequence ID" value="NZ_CP092109.1"/>
</dbReference>
<dbReference type="InterPro" id="IPR018076">
    <property type="entry name" value="T2SS_GspF_dom"/>
</dbReference>
<dbReference type="Pfam" id="PF00482">
    <property type="entry name" value="T2SSF"/>
    <property type="match status" value="1"/>
</dbReference>
<evidence type="ECO:0000256" key="3">
    <source>
        <dbReference type="ARBA" id="ARBA00022692"/>
    </source>
</evidence>
<name>A0ABY5ZQS3_9BACT</name>
<protein>
    <submittedName>
        <fullName evidence="8">Type II secretion system F family protein</fullName>
    </submittedName>
</protein>
<dbReference type="Proteomes" id="UP001060414">
    <property type="component" value="Chromosome"/>
</dbReference>
<feature type="domain" description="Type II secretion system protein GspF" evidence="7">
    <location>
        <begin position="182"/>
        <end position="309"/>
    </location>
</feature>
<evidence type="ECO:0000313" key="8">
    <source>
        <dbReference type="EMBL" id="UWZ80245.1"/>
    </source>
</evidence>